<keyword evidence="3" id="KW-0482">Metalloprotease</keyword>
<keyword evidence="2" id="KW-0472">Membrane</keyword>
<keyword evidence="3" id="KW-0378">Hydrolase</keyword>
<feature type="compositionally biased region" description="Low complexity" evidence="1">
    <location>
        <begin position="686"/>
        <end position="759"/>
    </location>
</feature>
<dbReference type="GO" id="GO:0006508">
    <property type="term" value="P:proteolysis"/>
    <property type="evidence" value="ECO:0007669"/>
    <property type="project" value="UniProtKB-KW"/>
</dbReference>
<protein>
    <submittedName>
        <fullName evidence="3">Putative peptide zinc metalloprotease protein</fullName>
    </submittedName>
</protein>
<gene>
    <name evidence="3" type="ORF">GGQ55_003001</name>
</gene>
<keyword evidence="2" id="KW-1133">Transmembrane helix</keyword>
<dbReference type="GO" id="GO:0008237">
    <property type="term" value="F:metallopeptidase activity"/>
    <property type="evidence" value="ECO:0007669"/>
    <property type="project" value="UniProtKB-KW"/>
</dbReference>
<sequence length="759" mass="77843">MTATGVTGGALARAAGVDLLGPVHGSGYRDGAALVRRADGQMVQLGPLLYGLLECIDGRRSLDELAAATSERLGRRLDADQVRALAEKLAAQGLLAGTESAAPPRANPLLALRWKVLVTNPAITRRLIAPFTFLFRPWLLWPVLVAFAAVCWFVLVERGVAGATAEAFHSPGLLLLVFALGVLSAGAHEIGHAAACRYGGAEPGGMGMGLYLVWPAFYTDVTDAYRLDRRSRLRVDLAGLYLNAVVAVLTMAVWLVVRRDALLLLVALQLLQMVRQLSPVIRADGYHILADTTGVPDLYAHIGPTMKRLLPGGRRSPSALTGRARAIVTVWVLVVVPVLLSLMLGAVLLLPRLVTTAWESGRLIAGRLPDQFGSGDFFAGLAGLLQLLALVLPVLGSVLVTQRVARTGFSKTRAWSAGRPGRRTVAVVAGAAVVAGLAWAWWPSGQYEPVRASDRGTLPSFVQMLGSPQTTVRSSSSPAPVLALAAIPQDGPTTEHPALFLVPGPDGEPATAVAVDGSGTVGTSFPFRLPSAPGPGDTQALAVNTTDGGVVYDISYALITVDDGAPVTNTNSAFALASCHGCTTVAVSFQVVLVVGQSDTIAPINAAGALNVDCPSCLTTAIAYQIVVTVSEQPSAELQAKLRDALGQLDSITVDASPAEVLAQVQAVQQQVQTVLDDSGIVADEGSTSSSAAASPTGSASSSSASGSGSSSSASATASAEPSGSAAPTSSDAAASTTAAEPTTASPSSTDAASASSTP</sequence>
<evidence type="ECO:0000256" key="2">
    <source>
        <dbReference type="SAM" id="Phobius"/>
    </source>
</evidence>
<name>A0A853CL79_9ACTN</name>
<keyword evidence="3" id="KW-0645">Protease</keyword>
<evidence type="ECO:0000313" key="3">
    <source>
        <dbReference type="EMBL" id="NYJ06723.1"/>
    </source>
</evidence>
<organism evidence="3 4">
    <name type="scientific">Petropleomorpha daqingensis</name>
    <dbReference type="NCBI Taxonomy" id="2026353"/>
    <lineage>
        <taxon>Bacteria</taxon>
        <taxon>Bacillati</taxon>
        <taxon>Actinomycetota</taxon>
        <taxon>Actinomycetes</taxon>
        <taxon>Geodermatophilales</taxon>
        <taxon>Geodermatophilaceae</taxon>
        <taxon>Petropleomorpha</taxon>
    </lineage>
</organism>
<dbReference type="EMBL" id="JACBZT010000001">
    <property type="protein sequence ID" value="NYJ06723.1"/>
    <property type="molecule type" value="Genomic_DNA"/>
</dbReference>
<dbReference type="RefSeq" id="WP_179718048.1">
    <property type="nucleotide sequence ID" value="NZ_JACBZT010000001.1"/>
</dbReference>
<proteinExistence type="predicted"/>
<dbReference type="AlphaFoldDB" id="A0A853CL79"/>
<keyword evidence="4" id="KW-1185">Reference proteome</keyword>
<feature type="transmembrane region" description="Helical" evidence="2">
    <location>
        <begin position="167"/>
        <end position="186"/>
    </location>
</feature>
<feature type="transmembrane region" description="Helical" evidence="2">
    <location>
        <begin position="238"/>
        <end position="257"/>
    </location>
</feature>
<feature type="transmembrane region" description="Helical" evidence="2">
    <location>
        <begin position="133"/>
        <end position="155"/>
    </location>
</feature>
<reference evidence="3 4" key="1">
    <citation type="submission" date="2020-07" db="EMBL/GenBank/DDBJ databases">
        <title>Sequencing the genomes of 1000 actinobacteria strains.</title>
        <authorList>
            <person name="Klenk H.-P."/>
        </authorList>
    </citation>
    <scope>NUCLEOTIDE SEQUENCE [LARGE SCALE GENOMIC DNA]</scope>
    <source>
        <strain evidence="3 4">DSM 104001</strain>
    </source>
</reference>
<evidence type="ECO:0000313" key="4">
    <source>
        <dbReference type="Proteomes" id="UP000541969"/>
    </source>
</evidence>
<comment type="caution">
    <text evidence="3">The sequence shown here is derived from an EMBL/GenBank/DDBJ whole genome shotgun (WGS) entry which is preliminary data.</text>
</comment>
<dbReference type="Proteomes" id="UP000541969">
    <property type="component" value="Unassembled WGS sequence"/>
</dbReference>
<keyword evidence="2" id="KW-0812">Transmembrane</keyword>
<feature type="region of interest" description="Disordered" evidence="1">
    <location>
        <begin position="683"/>
        <end position="759"/>
    </location>
</feature>
<evidence type="ECO:0000256" key="1">
    <source>
        <dbReference type="SAM" id="MobiDB-lite"/>
    </source>
</evidence>
<feature type="transmembrane region" description="Helical" evidence="2">
    <location>
        <begin position="198"/>
        <end position="218"/>
    </location>
</feature>
<feature type="transmembrane region" description="Helical" evidence="2">
    <location>
        <begin position="377"/>
        <end position="400"/>
    </location>
</feature>
<feature type="transmembrane region" description="Helical" evidence="2">
    <location>
        <begin position="421"/>
        <end position="442"/>
    </location>
</feature>
<accession>A0A853CL79</accession>
<feature type="transmembrane region" description="Helical" evidence="2">
    <location>
        <begin position="324"/>
        <end position="350"/>
    </location>
</feature>